<dbReference type="STRING" id="402600.SAMN05216188_109119"/>
<proteinExistence type="predicted"/>
<accession>A0A1H9MKZ3</accession>
<dbReference type="AlphaFoldDB" id="A0A1H9MKZ3"/>
<dbReference type="EMBL" id="FOFR01000009">
    <property type="protein sequence ID" value="SER24380.1"/>
    <property type="molecule type" value="Genomic_DNA"/>
</dbReference>
<organism evidence="1 2">
    <name type="scientific">Lentzea xinjiangensis</name>
    <dbReference type="NCBI Taxonomy" id="402600"/>
    <lineage>
        <taxon>Bacteria</taxon>
        <taxon>Bacillati</taxon>
        <taxon>Actinomycetota</taxon>
        <taxon>Actinomycetes</taxon>
        <taxon>Pseudonocardiales</taxon>
        <taxon>Pseudonocardiaceae</taxon>
        <taxon>Lentzea</taxon>
    </lineage>
</organism>
<evidence type="ECO:0000313" key="1">
    <source>
        <dbReference type="EMBL" id="SER24380.1"/>
    </source>
</evidence>
<sequence length="37" mass="4316">MWLRDRVFALLPKMPVFARMDLRAATAIKLPEYAPAR</sequence>
<evidence type="ECO:0000313" key="2">
    <source>
        <dbReference type="Proteomes" id="UP000199352"/>
    </source>
</evidence>
<dbReference type="Proteomes" id="UP000199352">
    <property type="component" value="Unassembled WGS sequence"/>
</dbReference>
<reference evidence="2" key="1">
    <citation type="submission" date="2016-10" db="EMBL/GenBank/DDBJ databases">
        <authorList>
            <person name="Varghese N."/>
            <person name="Submissions S."/>
        </authorList>
    </citation>
    <scope>NUCLEOTIDE SEQUENCE [LARGE SCALE GENOMIC DNA]</scope>
    <source>
        <strain evidence="2">CGMCC 4.3525</strain>
    </source>
</reference>
<name>A0A1H9MKZ3_9PSEU</name>
<keyword evidence="2" id="KW-1185">Reference proteome</keyword>
<gene>
    <name evidence="1" type="ORF">SAMN05216188_109119</name>
</gene>
<protein>
    <submittedName>
        <fullName evidence="1">Uncharacterized protein</fullName>
    </submittedName>
</protein>